<dbReference type="InterPro" id="IPR025659">
    <property type="entry name" value="Tubby-like_C"/>
</dbReference>
<dbReference type="InterPro" id="IPR038595">
    <property type="entry name" value="LOR_sf"/>
</dbReference>
<protein>
    <submittedName>
        <fullName evidence="2">Uncharacterized protein</fullName>
    </submittedName>
</protein>
<evidence type="ECO:0000313" key="3">
    <source>
        <dbReference type="Proteomes" id="UP001649381"/>
    </source>
</evidence>
<dbReference type="SUPFAM" id="SSF54518">
    <property type="entry name" value="Tubby C-terminal domain-like"/>
    <property type="match status" value="1"/>
</dbReference>
<name>A0ABS9H626_9BACL</name>
<reference evidence="2 3" key="1">
    <citation type="submission" date="2022-01" db="EMBL/GenBank/DDBJ databases">
        <title>Alkalihalobacillus sp. EGI L200015, a novel bacterium isolated from a salt lake sediment.</title>
        <authorList>
            <person name="Gao L."/>
            <person name="Fang B.-Z."/>
            <person name="Li W.-J."/>
        </authorList>
    </citation>
    <scope>NUCLEOTIDE SEQUENCE [LARGE SCALE GENOMIC DNA]</scope>
    <source>
        <strain evidence="2 3">KCTC 12718</strain>
    </source>
</reference>
<evidence type="ECO:0000313" key="2">
    <source>
        <dbReference type="EMBL" id="MCF6139250.1"/>
    </source>
</evidence>
<dbReference type="Gene3D" id="2.40.160.200">
    <property type="entry name" value="LURP1-related"/>
    <property type="match status" value="1"/>
</dbReference>
<evidence type="ECO:0000256" key="1">
    <source>
        <dbReference type="ARBA" id="ARBA00005437"/>
    </source>
</evidence>
<dbReference type="EMBL" id="JAKIJS010000002">
    <property type="protein sequence ID" value="MCF6139250.1"/>
    <property type="molecule type" value="Genomic_DNA"/>
</dbReference>
<accession>A0ABS9H626</accession>
<organism evidence="2 3">
    <name type="scientific">Pseudalkalibacillus berkeleyi</name>
    <dbReference type="NCBI Taxonomy" id="1069813"/>
    <lineage>
        <taxon>Bacteria</taxon>
        <taxon>Bacillati</taxon>
        <taxon>Bacillota</taxon>
        <taxon>Bacilli</taxon>
        <taxon>Bacillales</taxon>
        <taxon>Fictibacillaceae</taxon>
        <taxon>Pseudalkalibacillus</taxon>
    </lineage>
</organism>
<proteinExistence type="inferred from homology"/>
<gene>
    <name evidence="2" type="ORF">L2716_16055</name>
</gene>
<dbReference type="Pfam" id="PF04525">
    <property type="entry name" value="LOR"/>
    <property type="match status" value="1"/>
</dbReference>
<dbReference type="InterPro" id="IPR007612">
    <property type="entry name" value="LOR"/>
</dbReference>
<keyword evidence="3" id="KW-1185">Reference proteome</keyword>
<dbReference type="RefSeq" id="WP_236338017.1">
    <property type="nucleotide sequence ID" value="NZ_JAKIJS010000002.1"/>
</dbReference>
<comment type="similarity">
    <text evidence="1">Belongs to the LOR family.</text>
</comment>
<sequence length="171" mass="19458">MKSNAIYFSDNFFSAGKTSIYDENKGELGTLDLKSAFSSSLSVWDASNNLVVEGRFRFFTRKWFVTNATGHELGTLRQKWSFFTKKYEYETNGRGTYLIISEGFSKEYRVLNQNEQIVAHFEKKSNFFQSDAYKLTNNSDELSNEELVAMVMGITMIIKQNHSAASSPAAT</sequence>
<comment type="caution">
    <text evidence="2">The sequence shown here is derived from an EMBL/GenBank/DDBJ whole genome shotgun (WGS) entry which is preliminary data.</text>
</comment>
<dbReference type="Proteomes" id="UP001649381">
    <property type="component" value="Unassembled WGS sequence"/>
</dbReference>